<dbReference type="InterPro" id="IPR037401">
    <property type="entry name" value="SnoaL-like"/>
</dbReference>
<name>A0ABM7ICP2_9MYCO</name>
<sequence>MTREGPPTERCRAWPGGQRVLQAVLALGAAAALSAGTASAHATSMVQAAEAVSTMSTVASITDPDAETAAVELLKATYFNDVDTKNWQALSQLFTPDAVVDTTGSFGPYFPNRDSFIAFTSLTLSAINTRHQGYDPQVNLTSDTTASVVWTMQDRLSLAGLVTIHGYGNYTDNYAQVNGQWLITYSKLTRTGFTLEFPAFQDFATGLANAYNTGGVVGALRYVVPAVVNIPINAVKALVGAIGSNFGGPAAKAEPITVPPGSTGVTTEPPGITSTAATPAAQTRAVATAAATSKSGSSAKSLATDAAGTSAKPTQPTNPGPTQHAVADKLQAATGGASTQSPKTPHVNAPTSGATDRTNSTTSANTSKPTTSAHSKS</sequence>
<dbReference type="EMBL" id="AP022577">
    <property type="protein sequence ID" value="BBX84505.1"/>
    <property type="molecule type" value="Genomic_DNA"/>
</dbReference>
<keyword evidence="5" id="KW-1185">Reference proteome</keyword>
<reference evidence="4 5" key="1">
    <citation type="journal article" date="2019" name="Emerg. Microbes Infect.">
        <title>Comprehensive subspecies identification of 175 nontuberculous mycobacteria species based on 7547 genomic profiles.</title>
        <authorList>
            <person name="Matsumoto Y."/>
            <person name="Kinjo T."/>
            <person name="Motooka D."/>
            <person name="Nabeya D."/>
            <person name="Jung N."/>
            <person name="Uechi K."/>
            <person name="Horii T."/>
            <person name="Iida T."/>
            <person name="Fujita J."/>
            <person name="Nakamura S."/>
        </authorList>
    </citation>
    <scope>NUCLEOTIDE SEQUENCE [LARGE SCALE GENOMIC DNA]</scope>
    <source>
        <strain evidence="4 5">JCM 15296</strain>
    </source>
</reference>
<keyword evidence="2" id="KW-0732">Signal</keyword>
<evidence type="ECO:0000313" key="4">
    <source>
        <dbReference type="EMBL" id="BBX84505.1"/>
    </source>
</evidence>
<gene>
    <name evidence="4" type="ORF">MAUB_23780</name>
</gene>
<dbReference type="InterPro" id="IPR032710">
    <property type="entry name" value="NTF2-like_dom_sf"/>
</dbReference>
<feature type="region of interest" description="Disordered" evidence="1">
    <location>
        <begin position="253"/>
        <end position="377"/>
    </location>
</feature>
<dbReference type="SUPFAM" id="SSF54427">
    <property type="entry name" value="NTF2-like"/>
    <property type="match status" value="1"/>
</dbReference>
<feature type="compositionally biased region" description="Low complexity" evidence="1">
    <location>
        <begin position="273"/>
        <end position="304"/>
    </location>
</feature>
<accession>A0ABM7ICP2</accession>
<evidence type="ECO:0000259" key="3">
    <source>
        <dbReference type="Pfam" id="PF13577"/>
    </source>
</evidence>
<feature type="signal peptide" evidence="2">
    <location>
        <begin position="1"/>
        <end position="40"/>
    </location>
</feature>
<dbReference type="Pfam" id="PF13577">
    <property type="entry name" value="SnoaL_4"/>
    <property type="match status" value="1"/>
</dbReference>
<dbReference type="Proteomes" id="UP000465609">
    <property type="component" value="Chromosome"/>
</dbReference>
<protein>
    <recommendedName>
        <fullName evidence="3">SnoaL-like domain-containing protein</fullName>
    </recommendedName>
</protein>
<evidence type="ECO:0000256" key="2">
    <source>
        <dbReference type="SAM" id="SignalP"/>
    </source>
</evidence>
<feature type="compositionally biased region" description="Polar residues" evidence="1">
    <location>
        <begin position="336"/>
        <end position="377"/>
    </location>
</feature>
<feature type="domain" description="SnoaL-like" evidence="3">
    <location>
        <begin position="68"/>
        <end position="185"/>
    </location>
</feature>
<dbReference type="Gene3D" id="3.10.450.50">
    <property type="match status" value="1"/>
</dbReference>
<evidence type="ECO:0000256" key="1">
    <source>
        <dbReference type="SAM" id="MobiDB-lite"/>
    </source>
</evidence>
<organism evidence="4 5">
    <name type="scientific">Mycolicibacterium aubagnense</name>
    <dbReference type="NCBI Taxonomy" id="319707"/>
    <lineage>
        <taxon>Bacteria</taxon>
        <taxon>Bacillati</taxon>
        <taxon>Actinomycetota</taxon>
        <taxon>Actinomycetes</taxon>
        <taxon>Mycobacteriales</taxon>
        <taxon>Mycobacteriaceae</taxon>
        <taxon>Mycolicibacterium</taxon>
    </lineage>
</organism>
<proteinExistence type="predicted"/>
<feature type="chain" id="PRO_5047164073" description="SnoaL-like domain-containing protein" evidence="2">
    <location>
        <begin position="41"/>
        <end position="377"/>
    </location>
</feature>
<evidence type="ECO:0000313" key="5">
    <source>
        <dbReference type="Proteomes" id="UP000465609"/>
    </source>
</evidence>
<feature type="compositionally biased region" description="Polar residues" evidence="1">
    <location>
        <begin position="311"/>
        <end position="321"/>
    </location>
</feature>
<dbReference type="RefSeq" id="WP_163911252.1">
    <property type="nucleotide sequence ID" value="NZ_AP022577.1"/>
</dbReference>